<organism evidence="1 2">
    <name type="scientific">Echinococcus granulosus</name>
    <name type="common">Hydatid tapeworm</name>
    <dbReference type="NCBI Taxonomy" id="6210"/>
    <lineage>
        <taxon>Eukaryota</taxon>
        <taxon>Metazoa</taxon>
        <taxon>Spiralia</taxon>
        <taxon>Lophotrochozoa</taxon>
        <taxon>Platyhelminthes</taxon>
        <taxon>Cestoda</taxon>
        <taxon>Eucestoda</taxon>
        <taxon>Cyclophyllidea</taxon>
        <taxon>Taeniidae</taxon>
        <taxon>Echinococcus</taxon>
        <taxon>Echinococcus granulosus group</taxon>
    </lineage>
</organism>
<proteinExistence type="predicted"/>
<name>W6UCQ4_ECHGR</name>
<evidence type="ECO:0000313" key="1">
    <source>
        <dbReference type="EMBL" id="EUB56072.1"/>
    </source>
</evidence>
<dbReference type="RefSeq" id="XP_024347268.1">
    <property type="nucleotide sequence ID" value="XM_024498311.1"/>
</dbReference>
<gene>
    <name evidence="1" type="ORF">EGR_09062</name>
</gene>
<reference evidence="1 2" key="1">
    <citation type="journal article" date="2013" name="Nat. Genet.">
        <title>The genome of the hydatid tapeworm Echinococcus granulosus.</title>
        <authorList>
            <person name="Zheng H."/>
            <person name="Zhang W."/>
            <person name="Zhang L."/>
            <person name="Zhang Z."/>
            <person name="Li J."/>
            <person name="Lu G."/>
            <person name="Zhu Y."/>
            <person name="Wang Y."/>
            <person name="Huang Y."/>
            <person name="Liu J."/>
            <person name="Kang H."/>
            <person name="Chen J."/>
            <person name="Wang L."/>
            <person name="Chen A."/>
            <person name="Yu S."/>
            <person name="Gao Z."/>
            <person name="Jin L."/>
            <person name="Gu W."/>
            <person name="Wang Z."/>
            <person name="Zhao L."/>
            <person name="Shi B."/>
            <person name="Wen H."/>
            <person name="Lin R."/>
            <person name="Jones M.K."/>
            <person name="Brejova B."/>
            <person name="Vinar T."/>
            <person name="Zhao G."/>
            <person name="McManus D.P."/>
            <person name="Chen Z."/>
            <person name="Zhou Y."/>
            <person name="Wang S."/>
        </authorList>
    </citation>
    <scope>NUCLEOTIDE SEQUENCE [LARGE SCALE GENOMIC DNA]</scope>
</reference>
<evidence type="ECO:0000313" key="2">
    <source>
        <dbReference type="Proteomes" id="UP000019149"/>
    </source>
</evidence>
<sequence length="83" mass="9379">MHAIPMLRVVNHCCDFNSKATGECPIVLLFVAVYAAADVLAMQIVEYYEGGCVSHCDWHTELRGEMPVSEEKSLAISYPFWKR</sequence>
<protein>
    <submittedName>
        <fullName evidence="1">Uncharacterized protein</fullName>
    </submittedName>
</protein>
<dbReference type="Proteomes" id="UP000019149">
    <property type="component" value="Unassembled WGS sequence"/>
</dbReference>
<dbReference type="CTD" id="36344777"/>
<comment type="caution">
    <text evidence="1">The sequence shown here is derived from an EMBL/GenBank/DDBJ whole genome shotgun (WGS) entry which is preliminary data.</text>
</comment>
<keyword evidence="2" id="KW-1185">Reference proteome</keyword>
<dbReference type="AlphaFoldDB" id="W6UCQ4"/>
<accession>W6UCQ4</accession>
<dbReference type="EMBL" id="APAU02000130">
    <property type="protein sequence ID" value="EUB56072.1"/>
    <property type="molecule type" value="Genomic_DNA"/>
</dbReference>
<dbReference type="KEGG" id="egl:EGR_09062"/>
<dbReference type="GeneID" id="36344777"/>